<evidence type="ECO:0000313" key="2">
    <source>
        <dbReference type="Proteomes" id="UP001062846"/>
    </source>
</evidence>
<gene>
    <name evidence="1" type="ORF">RHMOL_Rhmol04G0028700</name>
</gene>
<sequence>MAKESELLQPIMAEEFQIGGGNWWGSSRTRFEGGTTPSSSSGLISMGSSFGWPAEIVDLNYKAISSSNFTNSASASVSSSPMPFQDTRKLAQDPNSQMMGLGLSSHAMDWHQNNPHRGGEKAETRYLPGLQQNTSFAANFDQQEIGMESWRSQKLNSSNSDQANEYKQFSSTPNISSSFRMDPAAYGSPSSTISSQGTVLGSENQQRYNFMYPANNYGLNNHPGELSPSLSKLPRYLRNSPPKQQSNSQLQFSNDAPSWNAASASMNDVRSSTFFSPPTFHERPKNKSVVRDSGKVATKKSNSEASNKRSRSETSSSLPPFKVRKEKMGDRITALQQLVSPFGKTDTASVLSEAIEYIKFLHEQVNGFDKPRDCKGPKQNLRSRGLCLVPVSSTYPITCETPVDYWSTPTYGATLR</sequence>
<comment type="caution">
    <text evidence="1">The sequence shown here is derived from an EMBL/GenBank/DDBJ whole genome shotgun (WGS) entry which is preliminary data.</text>
</comment>
<organism evidence="1 2">
    <name type="scientific">Rhododendron molle</name>
    <name type="common">Chinese azalea</name>
    <name type="synonym">Azalea mollis</name>
    <dbReference type="NCBI Taxonomy" id="49168"/>
    <lineage>
        <taxon>Eukaryota</taxon>
        <taxon>Viridiplantae</taxon>
        <taxon>Streptophyta</taxon>
        <taxon>Embryophyta</taxon>
        <taxon>Tracheophyta</taxon>
        <taxon>Spermatophyta</taxon>
        <taxon>Magnoliopsida</taxon>
        <taxon>eudicotyledons</taxon>
        <taxon>Gunneridae</taxon>
        <taxon>Pentapetalae</taxon>
        <taxon>asterids</taxon>
        <taxon>Ericales</taxon>
        <taxon>Ericaceae</taxon>
        <taxon>Ericoideae</taxon>
        <taxon>Rhodoreae</taxon>
        <taxon>Rhododendron</taxon>
    </lineage>
</organism>
<protein>
    <submittedName>
        <fullName evidence="1">Uncharacterized protein</fullName>
    </submittedName>
</protein>
<evidence type="ECO:0000313" key="1">
    <source>
        <dbReference type="EMBL" id="KAI8557681.1"/>
    </source>
</evidence>
<proteinExistence type="predicted"/>
<dbReference type="Proteomes" id="UP001062846">
    <property type="component" value="Chromosome 4"/>
</dbReference>
<keyword evidence="2" id="KW-1185">Reference proteome</keyword>
<accession>A0ACC0NWQ7</accession>
<name>A0ACC0NWQ7_RHOML</name>
<reference evidence="1" key="1">
    <citation type="submission" date="2022-02" db="EMBL/GenBank/DDBJ databases">
        <title>Plant Genome Project.</title>
        <authorList>
            <person name="Zhang R.-G."/>
        </authorList>
    </citation>
    <scope>NUCLEOTIDE SEQUENCE</scope>
    <source>
        <strain evidence="1">AT1</strain>
    </source>
</reference>
<dbReference type="EMBL" id="CM046391">
    <property type="protein sequence ID" value="KAI8557681.1"/>
    <property type="molecule type" value="Genomic_DNA"/>
</dbReference>